<dbReference type="Gene3D" id="1.10.20.10">
    <property type="entry name" value="Histone, subunit A"/>
    <property type="match status" value="1"/>
</dbReference>
<evidence type="ECO:0000256" key="1">
    <source>
        <dbReference type="ARBA" id="ARBA00004123"/>
    </source>
</evidence>
<reference evidence="9" key="1">
    <citation type="submission" date="2021-03" db="EMBL/GenBank/DDBJ databases">
        <title>Comparative genomics and phylogenomic investigation of the class Geoglossomycetes provide insights into ecological specialization and systematics.</title>
        <authorList>
            <person name="Melie T."/>
            <person name="Pirro S."/>
            <person name="Miller A.N."/>
            <person name="Quandt A."/>
        </authorList>
    </citation>
    <scope>NUCLEOTIDE SEQUENCE</scope>
    <source>
        <strain evidence="9">GBOQ0MN5Z8</strain>
    </source>
</reference>
<dbReference type="Pfam" id="PF00808">
    <property type="entry name" value="CBFD_NFYB_HMF"/>
    <property type="match status" value="1"/>
</dbReference>
<protein>
    <recommendedName>
        <fullName evidence="5">NCT transcriptional regulatory complex subunit B</fullName>
    </recommendedName>
    <alternativeName>
        <fullName evidence="6">Negative cofactor 2 B</fullName>
    </alternativeName>
</protein>
<dbReference type="CDD" id="cd22905">
    <property type="entry name" value="HFD_Dr1"/>
    <property type="match status" value="1"/>
</dbReference>
<dbReference type="PANTHER" id="PTHR46138">
    <property type="entry name" value="PROTEIN DR1"/>
    <property type="match status" value="1"/>
</dbReference>
<evidence type="ECO:0000256" key="5">
    <source>
        <dbReference type="ARBA" id="ARBA00072420"/>
    </source>
</evidence>
<dbReference type="GO" id="GO:0017054">
    <property type="term" value="C:negative cofactor 2 complex"/>
    <property type="evidence" value="ECO:0007669"/>
    <property type="project" value="InterPro"/>
</dbReference>
<comment type="caution">
    <text evidence="9">The sequence shown here is derived from an EMBL/GenBank/DDBJ whole genome shotgun (WGS) entry which is preliminary data.</text>
</comment>
<evidence type="ECO:0000256" key="2">
    <source>
        <dbReference type="ARBA" id="ARBA00023242"/>
    </source>
</evidence>
<dbReference type="AlphaFoldDB" id="A0A9P8I5Q3"/>
<dbReference type="FunFam" id="1.10.20.10:FF:000019">
    <property type="entry name" value="Negative cofactor 2 beta"/>
    <property type="match status" value="1"/>
</dbReference>
<sequence length="172" mass="19641">MKPLIPYFPSPEDVRISPLLSIHQNLLHYFTFANGLIYQGIEATVQKIISEILISRPGYSFAKDARDLLIDCSVEFITLISSEANDIAERETKKTIAAEHVTKALEELGFEGYVPEIKDEAAEHKEKQKTKEKRQTRWEKSGKSEEELLREQEELFGLSREKYNQEGPADAA</sequence>
<dbReference type="InterPro" id="IPR009072">
    <property type="entry name" value="Histone-fold"/>
</dbReference>
<dbReference type="GO" id="GO:0046982">
    <property type="term" value="F:protein heterodimerization activity"/>
    <property type="evidence" value="ECO:0007669"/>
    <property type="project" value="InterPro"/>
</dbReference>
<dbReference type="OrthoDB" id="601405at2759"/>
<dbReference type="GO" id="GO:0016251">
    <property type="term" value="F:RNA polymerase II general transcription initiation factor activity"/>
    <property type="evidence" value="ECO:0007669"/>
    <property type="project" value="TreeGrafter"/>
</dbReference>
<dbReference type="GO" id="GO:0051123">
    <property type="term" value="P:RNA polymerase II preinitiation complex assembly"/>
    <property type="evidence" value="ECO:0007669"/>
    <property type="project" value="TreeGrafter"/>
</dbReference>
<comment type="subcellular location">
    <subcellularLocation>
        <location evidence="1">Nucleus</location>
    </subcellularLocation>
</comment>
<evidence type="ECO:0000256" key="4">
    <source>
        <dbReference type="ARBA" id="ARBA00065193"/>
    </source>
</evidence>
<evidence type="ECO:0000256" key="6">
    <source>
        <dbReference type="ARBA" id="ARBA00079659"/>
    </source>
</evidence>
<evidence type="ECO:0000313" key="10">
    <source>
        <dbReference type="Proteomes" id="UP000698800"/>
    </source>
</evidence>
<dbReference type="Proteomes" id="UP000698800">
    <property type="component" value="Unassembled WGS sequence"/>
</dbReference>
<dbReference type="InterPro" id="IPR003958">
    <property type="entry name" value="CBFA_NFYB_domain"/>
</dbReference>
<organism evidence="9 10">
    <name type="scientific">Glutinoglossum americanum</name>
    <dbReference type="NCBI Taxonomy" id="1670608"/>
    <lineage>
        <taxon>Eukaryota</taxon>
        <taxon>Fungi</taxon>
        <taxon>Dikarya</taxon>
        <taxon>Ascomycota</taxon>
        <taxon>Pezizomycotina</taxon>
        <taxon>Geoglossomycetes</taxon>
        <taxon>Geoglossales</taxon>
        <taxon>Geoglossaceae</taxon>
        <taxon>Glutinoglossum</taxon>
    </lineage>
</organism>
<dbReference type="InterPro" id="IPR042225">
    <property type="entry name" value="Ncb2"/>
</dbReference>
<feature type="domain" description="Transcription factor CBF/NF-Y/archaeal histone" evidence="8">
    <location>
        <begin position="43"/>
        <end position="105"/>
    </location>
</feature>
<accession>A0A9P8I5Q3</accession>
<keyword evidence="2" id="KW-0539">Nucleus</keyword>
<keyword evidence="10" id="KW-1185">Reference proteome</keyword>
<dbReference type="GO" id="GO:0017025">
    <property type="term" value="F:TBP-class protein binding"/>
    <property type="evidence" value="ECO:0007669"/>
    <property type="project" value="TreeGrafter"/>
</dbReference>
<proteinExistence type="predicted"/>
<comment type="subunit">
    <text evidence="4">Forms the NCT transcriptional regulatory complex with nctA and mot1.</text>
</comment>
<dbReference type="GO" id="GO:0000122">
    <property type="term" value="P:negative regulation of transcription by RNA polymerase II"/>
    <property type="evidence" value="ECO:0007669"/>
    <property type="project" value="InterPro"/>
</dbReference>
<dbReference type="EMBL" id="JAGHQL010000028">
    <property type="protein sequence ID" value="KAH0543687.1"/>
    <property type="molecule type" value="Genomic_DNA"/>
</dbReference>
<evidence type="ECO:0000256" key="3">
    <source>
        <dbReference type="ARBA" id="ARBA00053814"/>
    </source>
</evidence>
<evidence type="ECO:0000256" key="7">
    <source>
        <dbReference type="SAM" id="MobiDB-lite"/>
    </source>
</evidence>
<comment type="function">
    <text evidence="3">Part of the NCT transcriptional regulatory complex that acts as a key regulator of ergosterol biosynthesis and the azole exporter cdr1B. The NCT complex binds the promoters of genes linked to azole susceptibility, and especially represses the expression of cdr1B transporter.</text>
</comment>
<feature type="compositionally biased region" description="Basic and acidic residues" evidence="7">
    <location>
        <begin position="133"/>
        <end position="151"/>
    </location>
</feature>
<dbReference type="PANTHER" id="PTHR46138:SF1">
    <property type="entry name" value="PROTEIN DR1"/>
    <property type="match status" value="1"/>
</dbReference>
<name>A0A9P8I5Q3_9PEZI</name>
<evidence type="ECO:0000313" key="9">
    <source>
        <dbReference type="EMBL" id="KAH0543687.1"/>
    </source>
</evidence>
<feature type="region of interest" description="Disordered" evidence="7">
    <location>
        <begin position="119"/>
        <end position="151"/>
    </location>
</feature>
<gene>
    <name evidence="9" type="ORF">FGG08_002002</name>
</gene>
<evidence type="ECO:0000259" key="8">
    <source>
        <dbReference type="Pfam" id="PF00808"/>
    </source>
</evidence>
<dbReference type="SUPFAM" id="SSF47113">
    <property type="entry name" value="Histone-fold"/>
    <property type="match status" value="1"/>
</dbReference>